<comment type="caution">
    <text evidence="2">The sequence shown here is derived from an EMBL/GenBank/DDBJ whole genome shotgun (WGS) entry which is preliminary data.</text>
</comment>
<organism evidence="2 3">
    <name type="scientific">Arsenicicoccus piscis</name>
    <dbReference type="NCBI Taxonomy" id="673954"/>
    <lineage>
        <taxon>Bacteria</taxon>
        <taxon>Bacillati</taxon>
        <taxon>Actinomycetota</taxon>
        <taxon>Actinomycetes</taxon>
        <taxon>Micrococcales</taxon>
        <taxon>Intrasporangiaceae</taxon>
        <taxon>Arsenicicoccus</taxon>
    </lineage>
</organism>
<dbReference type="Pfam" id="PF10041">
    <property type="entry name" value="DUF2277"/>
    <property type="match status" value="1"/>
</dbReference>
<evidence type="ECO:0000313" key="3">
    <source>
        <dbReference type="Proteomes" id="UP001157109"/>
    </source>
</evidence>
<name>A0ABQ6HRD4_9MICO</name>
<gene>
    <name evidence="2" type="ORF">GCM10025862_20650</name>
</gene>
<feature type="region of interest" description="Disordered" evidence="1">
    <location>
        <begin position="76"/>
        <end position="99"/>
    </location>
</feature>
<dbReference type="InterPro" id="IPR018735">
    <property type="entry name" value="DUF2277"/>
</dbReference>
<evidence type="ECO:0000313" key="2">
    <source>
        <dbReference type="EMBL" id="GMA20044.1"/>
    </source>
</evidence>
<evidence type="ECO:0008006" key="4">
    <source>
        <dbReference type="Google" id="ProtNLM"/>
    </source>
</evidence>
<sequence>MTLDRMTTVRALHEVNRPAATFAESPTSAEARAAALQYVRLVSGTALPTGPDRRAFSAAVMEIAAITQQLMDRAQERVAAAASDTSARPDHGSGLAAVG</sequence>
<proteinExistence type="predicted"/>
<protein>
    <recommendedName>
        <fullName evidence="4">DUF2277 domain-containing protein</fullName>
    </recommendedName>
</protein>
<keyword evidence="3" id="KW-1185">Reference proteome</keyword>
<dbReference type="EMBL" id="BSUJ01000001">
    <property type="protein sequence ID" value="GMA20044.1"/>
    <property type="molecule type" value="Genomic_DNA"/>
</dbReference>
<evidence type="ECO:0000256" key="1">
    <source>
        <dbReference type="SAM" id="MobiDB-lite"/>
    </source>
</evidence>
<reference evidence="3" key="1">
    <citation type="journal article" date="2019" name="Int. J. Syst. Evol. Microbiol.">
        <title>The Global Catalogue of Microorganisms (GCM) 10K type strain sequencing project: providing services to taxonomists for standard genome sequencing and annotation.</title>
        <authorList>
            <consortium name="The Broad Institute Genomics Platform"/>
            <consortium name="The Broad Institute Genome Sequencing Center for Infectious Disease"/>
            <person name="Wu L."/>
            <person name="Ma J."/>
        </authorList>
    </citation>
    <scope>NUCLEOTIDE SEQUENCE [LARGE SCALE GENOMIC DNA]</scope>
    <source>
        <strain evidence="3">NBRC 105830</strain>
    </source>
</reference>
<dbReference type="Proteomes" id="UP001157109">
    <property type="component" value="Unassembled WGS sequence"/>
</dbReference>
<accession>A0ABQ6HRD4</accession>